<evidence type="ECO:0000256" key="5">
    <source>
        <dbReference type="SAM" id="Phobius"/>
    </source>
</evidence>
<dbReference type="Pfam" id="PF07690">
    <property type="entry name" value="MFS_1"/>
    <property type="match status" value="1"/>
</dbReference>
<accession>A0ABT9G155</accession>
<dbReference type="InterPro" id="IPR011701">
    <property type="entry name" value="MFS"/>
</dbReference>
<dbReference type="InterPro" id="IPR036259">
    <property type="entry name" value="MFS_trans_sf"/>
</dbReference>
<evidence type="ECO:0000313" key="8">
    <source>
        <dbReference type="Proteomes" id="UP001235760"/>
    </source>
</evidence>
<sequence>MSPTAAPVARHHILFALVFGQVCLHAAMAGLRMALPLMLLRQGGLGWLHGEAAAGLLLGLFSIVPVVTAVRAGRWTDRRGYHRPVRSAVVLVLLGGLLAVPAAAWGLLWSTPQPAGGLALAQLLLLGLAASLAGTGSNLGLISIQRSAGRLASYGLPAGAPEDDERVRAELKRVFSWLGVAPSFSNVLGPMMAGFLIDAIGFPGAAAVLALLPLGTLLCAARVPVALAPGSQADPAVAGRRVAVPRHGVIALLSLPGVGGILLSNWFFSTSWDLHTFLVPLMGHQNGLSASAIGTVLGVFALAVTAVRLLVPVLAEHLTERHVMSVAMLVIGAVFFVYPLATTAGAMVVCAIVLGLAQGIVQPMILSALHQLAPPDQQGEVIALRSAVINLSSAVLPLVFGLLGGALGPALLFRVMGGLLWAGAWLPQRLARRVARRPSEG</sequence>
<evidence type="ECO:0000256" key="2">
    <source>
        <dbReference type="ARBA" id="ARBA00022692"/>
    </source>
</evidence>
<feature type="transmembrane region" description="Helical" evidence="5">
    <location>
        <begin position="53"/>
        <end position="73"/>
    </location>
</feature>
<dbReference type="RefSeq" id="WP_305748797.1">
    <property type="nucleotide sequence ID" value="NZ_JAUZEE010000003.1"/>
</dbReference>
<proteinExistence type="predicted"/>
<feature type="transmembrane region" description="Helical" evidence="5">
    <location>
        <begin position="203"/>
        <end position="228"/>
    </location>
</feature>
<dbReference type="Gene3D" id="1.20.1250.20">
    <property type="entry name" value="MFS general substrate transporter like domains"/>
    <property type="match status" value="2"/>
</dbReference>
<evidence type="ECO:0000256" key="4">
    <source>
        <dbReference type="ARBA" id="ARBA00023136"/>
    </source>
</evidence>
<feature type="domain" description="Major facilitator superfamily (MFS) profile" evidence="6">
    <location>
        <begin position="208"/>
        <end position="441"/>
    </location>
</feature>
<feature type="transmembrane region" description="Helical" evidence="5">
    <location>
        <begin position="120"/>
        <end position="141"/>
    </location>
</feature>
<keyword evidence="4 5" id="KW-0472">Membrane</keyword>
<reference evidence="7 8" key="1">
    <citation type="submission" date="2023-08" db="EMBL/GenBank/DDBJ databases">
        <authorList>
            <person name="Roldan D.M."/>
            <person name="Menes R.J."/>
        </authorList>
    </citation>
    <scope>NUCLEOTIDE SEQUENCE [LARGE SCALE GENOMIC DNA]</scope>
    <source>
        <strain evidence="7 8">CCM 2812</strain>
    </source>
</reference>
<evidence type="ECO:0000259" key="6">
    <source>
        <dbReference type="PROSITE" id="PS50850"/>
    </source>
</evidence>
<feature type="transmembrane region" description="Helical" evidence="5">
    <location>
        <begin position="346"/>
        <end position="369"/>
    </location>
</feature>
<name>A0ABT9G155_LEPDI</name>
<keyword evidence="2 5" id="KW-0812">Transmembrane</keyword>
<dbReference type="InterPro" id="IPR020846">
    <property type="entry name" value="MFS_dom"/>
</dbReference>
<dbReference type="InterPro" id="IPR050382">
    <property type="entry name" value="MFS_Na/Anion_cotransporter"/>
</dbReference>
<dbReference type="PANTHER" id="PTHR11662">
    <property type="entry name" value="SOLUTE CARRIER FAMILY 17"/>
    <property type="match status" value="1"/>
</dbReference>
<feature type="transmembrane region" description="Helical" evidence="5">
    <location>
        <begin position="249"/>
        <end position="268"/>
    </location>
</feature>
<feature type="transmembrane region" description="Helical" evidence="5">
    <location>
        <begin position="174"/>
        <end position="197"/>
    </location>
</feature>
<comment type="caution">
    <text evidence="7">The sequence shown here is derived from an EMBL/GenBank/DDBJ whole genome shotgun (WGS) entry which is preliminary data.</text>
</comment>
<keyword evidence="3 5" id="KW-1133">Transmembrane helix</keyword>
<evidence type="ECO:0000256" key="1">
    <source>
        <dbReference type="ARBA" id="ARBA00004141"/>
    </source>
</evidence>
<dbReference type="Proteomes" id="UP001235760">
    <property type="component" value="Unassembled WGS sequence"/>
</dbReference>
<evidence type="ECO:0000256" key="3">
    <source>
        <dbReference type="ARBA" id="ARBA00022989"/>
    </source>
</evidence>
<feature type="transmembrane region" description="Helical" evidence="5">
    <location>
        <begin position="85"/>
        <end position="108"/>
    </location>
</feature>
<feature type="transmembrane region" description="Helical" evidence="5">
    <location>
        <begin position="288"/>
        <end position="311"/>
    </location>
</feature>
<dbReference type="PANTHER" id="PTHR11662:SF399">
    <property type="entry name" value="FI19708P1-RELATED"/>
    <property type="match status" value="1"/>
</dbReference>
<feature type="transmembrane region" description="Helical" evidence="5">
    <location>
        <begin position="381"/>
        <end position="400"/>
    </location>
</feature>
<evidence type="ECO:0000313" key="7">
    <source>
        <dbReference type="EMBL" id="MDP4300230.1"/>
    </source>
</evidence>
<gene>
    <name evidence="7" type="ORF">Q8X39_06245</name>
</gene>
<keyword evidence="8" id="KW-1185">Reference proteome</keyword>
<dbReference type="EMBL" id="JAUZEE010000003">
    <property type="protein sequence ID" value="MDP4300230.1"/>
    <property type="molecule type" value="Genomic_DNA"/>
</dbReference>
<feature type="transmembrane region" description="Helical" evidence="5">
    <location>
        <begin position="323"/>
        <end position="340"/>
    </location>
</feature>
<protein>
    <submittedName>
        <fullName evidence="7">MFS transporter</fullName>
    </submittedName>
</protein>
<feature type="transmembrane region" description="Helical" evidence="5">
    <location>
        <begin position="406"/>
        <end position="427"/>
    </location>
</feature>
<organism evidence="7 8">
    <name type="scientific">Leptothrix discophora</name>
    <dbReference type="NCBI Taxonomy" id="89"/>
    <lineage>
        <taxon>Bacteria</taxon>
        <taxon>Pseudomonadati</taxon>
        <taxon>Pseudomonadota</taxon>
        <taxon>Betaproteobacteria</taxon>
        <taxon>Burkholderiales</taxon>
        <taxon>Sphaerotilaceae</taxon>
        <taxon>Leptothrix</taxon>
    </lineage>
</organism>
<dbReference type="PROSITE" id="PS50850">
    <property type="entry name" value="MFS"/>
    <property type="match status" value="1"/>
</dbReference>
<comment type="subcellular location">
    <subcellularLocation>
        <location evidence="1">Membrane</location>
        <topology evidence="1">Multi-pass membrane protein</topology>
    </subcellularLocation>
</comment>
<dbReference type="SUPFAM" id="SSF103473">
    <property type="entry name" value="MFS general substrate transporter"/>
    <property type="match status" value="1"/>
</dbReference>